<dbReference type="GO" id="GO:0006633">
    <property type="term" value="P:fatty acid biosynthetic process"/>
    <property type="evidence" value="ECO:0007669"/>
    <property type="project" value="InterPro"/>
</dbReference>
<dbReference type="Pfam" id="PF01643">
    <property type="entry name" value="Acyl-ACP_TE"/>
    <property type="match status" value="1"/>
</dbReference>
<dbReference type="Gene3D" id="3.10.129.10">
    <property type="entry name" value="Hotdog Thioesterase"/>
    <property type="match status" value="1"/>
</dbReference>
<name>A0A6J7ETS3_9ZZZZ</name>
<dbReference type="SUPFAM" id="SSF54637">
    <property type="entry name" value="Thioesterase/thiol ester dehydrase-isomerase"/>
    <property type="match status" value="2"/>
</dbReference>
<evidence type="ECO:0000259" key="1">
    <source>
        <dbReference type="Pfam" id="PF01643"/>
    </source>
</evidence>
<feature type="domain" description="Acyl-ACP thioesterase-like C-terminal" evidence="2">
    <location>
        <begin position="177"/>
        <end position="232"/>
    </location>
</feature>
<dbReference type="GO" id="GO:0016790">
    <property type="term" value="F:thiolester hydrolase activity"/>
    <property type="evidence" value="ECO:0007669"/>
    <property type="project" value="InterPro"/>
</dbReference>
<proteinExistence type="predicted"/>
<accession>A0A6J7ETS3</accession>
<dbReference type="Pfam" id="PF20791">
    <property type="entry name" value="Acyl-ACP_TE_C"/>
    <property type="match status" value="1"/>
</dbReference>
<protein>
    <submittedName>
        <fullName evidence="3">Unannotated protein</fullName>
    </submittedName>
</protein>
<sequence length="263" mass="29040">MSHDDHDELVPLPTAGRVYSAQRRVRLGDASPGGRLRLDACARYLQDVANDDSRDAGSPNPTAWVARRTVLRVEHFPDYLDLLTMRTWCGGLGKRWAERRYSVTADSTESDRGVAGQAPLGHIEAATLWVHIDMNTMKPIAVPGDFAEQFGQAAAGRTISARLHLPTRPDEAAPTVITEWPLRFADFDVLGHMNNCVYWAIVEEQLARLRLLRAPLTITLEHHDAIDPGAGVLVSVIDRATGFDLWVSTDHDRVAAVVRATAH</sequence>
<organism evidence="3">
    <name type="scientific">freshwater metagenome</name>
    <dbReference type="NCBI Taxonomy" id="449393"/>
    <lineage>
        <taxon>unclassified sequences</taxon>
        <taxon>metagenomes</taxon>
        <taxon>ecological metagenomes</taxon>
    </lineage>
</organism>
<dbReference type="AlphaFoldDB" id="A0A6J7ETS3"/>
<gene>
    <name evidence="3" type="ORF">UFOPK3376_01718</name>
</gene>
<dbReference type="EMBL" id="CAFBLP010000041">
    <property type="protein sequence ID" value="CAB4882803.1"/>
    <property type="molecule type" value="Genomic_DNA"/>
</dbReference>
<feature type="domain" description="Acyl-ACP thioesterase N-terminal hotdog" evidence="1">
    <location>
        <begin position="17"/>
        <end position="149"/>
    </location>
</feature>
<dbReference type="InterPro" id="IPR029069">
    <property type="entry name" value="HotDog_dom_sf"/>
</dbReference>
<reference evidence="3" key="1">
    <citation type="submission" date="2020-05" db="EMBL/GenBank/DDBJ databases">
        <authorList>
            <person name="Chiriac C."/>
            <person name="Salcher M."/>
            <person name="Ghai R."/>
            <person name="Kavagutti S V."/>
        </authorList>
    </citation>
    <scope>NUCLEOTIDE SEQUENCE</scope>
</reference>
<evidence type="ECO:0000313" key="3">
    <source>
        <dbReference type="EMBL" id="CAB4882803.1"/>
    </source>
</evidence>
<evidence type="ECO:0000259" key="2">
    <source>
        <dbReference type="Pfam" id="PF20791"/>
    </source>
</evidence>
<dbReference type="InterPro" id="IPR002864">
    <property type="entry name" value="Acyl-ACP_thioesterase_NHD"/>
</dbReference>
<dbReference type="InterPro" id="IPR049427">
    <property type="entry name" value="Acyl-ACP_TE_C"/>
</dbReference>